<dbReference type="NCBIfam" id="TIGR01256">
    <property type="entry name" value="modA"/>
    <property type="match status" value="1"/>
</dbReference>
<comment type="similarity">
    <text evidence="1">Belongs to the bacterial solute-binding protein ModA family.</text>
</comment>
<accession>A0ABP9UF41</accession>
<keyword evidence="2" id="KW-0479">Metal-binding</keyword>
<reference evidence="4 5" key="1">
    <citation type="submission" date="2024-02" db="EMBL/GenBank/DDBJ databases">
        <title>Deinococcus caeni NBRC 101312.</title>
        <authorList>
            <person name="Ichikawa N."/>
            <person name="Katano-Makiyama Y."/>
            <person name="Hidaka K."/>
        </authorList>
    </citation>
    <scope>NUCLEOTIDE SEQUENCE [LARGE SCALE GENOMIC DNA]</scope>
    <source>
        <strain evidence="4 5">NBRC 101312</strain>
    </source>
</reference>
<dbReference type="InterPro" id="IPR005950">
    <property type="entry name" value="ModA"/>
</dbReference>
<dbReference type="PANTHER" id="PTHR30632">
    <property type="entry name" value="MOLYBDATE-BINDING PERIPLASMIC PROTEIN"/>
    <property type="match status" value="1"/>
</dbReference>
<dbReference type="Pfam" id="PF13531">
    <property type="entry name" value="SBP_bac_11"/>
    <property type="match status" value="1"/>
</dbReference>
<keyword evidence="3" id="KW-0732">Signal</keyword>
<keyword evidence="5" id="KW-1185">Reference proteome</keyword>
<dbReference type="EMBL" id="BAABQU010000020">
    <property type="protein sequence ID" value="GAA5440355.1"/>
    <property type="molecule type" value="Genomic_DNA"/>
</dbReference>
<proteinExistence type="inferred from homology"/>
<dbReference type="CDD" id="cd13538">
    <property type="entry name" value="PBP2_ModA_like_1"/>
    <property type="match status" value="1"/>
</dbReference>
<evidence type="ECO:0000256" key="3">
    <source>
        <dbReference type="ARBA" id="ARBA00022729"/>
    </source>
</evidence>
<sequence length="279" mass="29740">MNHRPTRPTASRARAPRRPSLTGRLLTGRLLTGLLLPALLLGGGAHAATLTVFAASSLTDAFTEIGRDFDRQTGNRTTFQFAGSQTLRTQLENGARADVFASASDTQFTPLVGKVVASRQVFARNTLTVIVPRGSAVKSLADLTRPGLRIVIASPAVPVGAYTRQLLAAVDQAGTYGPDYAARFMKNVVSEEPNVRQVALKVQLGEADAAVVYTSDVTPALKARVQAVALPSRFAALTPYPAGVTLESRSAPQARAFVAYLLSPDGQRTLRKWGFRAAR</sequence>
<comment type="caution">
    <text evidence="4">The sequence shown here is derived from an EMBL/GenBank/DDBJ whole genome shotgun (WGS) entry which is preliminary data.</text>
</comment>
<evidence type="ECO:0000256" key="1">
    <source>
        <dbReference type="ARBA" id="ARBA00009175"/>
    </source>
</evidence>
<protein>
    <submittedName>
        <fullName evidence="4">Molybdate-binding protein ModA</fullName>
    </submittedName>
</protein>
<organism evidence="4 5">
    <name type="scientific">Deinococcus caeni</name>
    <dbReference type="NCBI Taxonomy" id="569127"/>
    <lineage>
        <taxon>Bacteria</taxon>
        <taxon>Thermotogati</taxon>
        <taxon>Deinococcota</taxon>
        <taxon>Deinococci</taxon>
        <taxon>Deinococcales</taxon>
        <taxon>Deinococcaceae</taxon>
        <taxon>Deinococcus</taxon>
    </lineage>
</organism>
<dbReference type="RefSeq" id="WP_345444881.1">
    <property type="nucleotide sequence ID" value="NZ_BAABQU010000020.1"/>
</dbReference>
<dbReference type="InterPro" id="IPR050682">
    <property type="entry name" value="ModA/WtpA"/>
</dbReference>
<dbReference type="PANTHER" id="PTHR30632:SF0">
    <property type="entry name" value="SULFATE-BINDING PROTEIN"/>
    <property type="match status" value="1"/>
</dbReference>
<dbReference type="PIRSF" id="PIRSF004846">
    <property type="entry name" value="ModA"/>
    <property type="match status" value="1"/>
</dbReference>
<dbReference type="Proteomes" id="UP001423409">
    <property type="component" value="Unassembled WGS sequence"/>
</dbReference>
<gene>
    <name evidence="4" type="primary">modA</name>
    <name evidence="4" type="ORF">Dcae01_01868</name>
</gene>
<name>A0ABP9UF41_9DEIO</name>
<evidence type="ECO:0000313" key="4">
    <source>
        <dbReference type="EMBL" id="GAA5440355.1"/>
    </source>
</evidence>
<dbReference type="Gene3D" id="3.40.190.10">
    <property type="entry name" value="Periplasmic binding protein-like II"/>
    <property type="match status" value="2"/>
</dbReference>
<dbReference type="SUPFAM" id="SSF53850">
    <property type="entry name" value="Periplasmic binding protein-like II"/>
    <property type="match status" value="1"/>
</dbReference>
<evidence type="ECO:0000256" key="2">
    <source>
        <dbReference type="ARBA" id="ARBA00022723"/>
    </source>
</evidence>
<evidence type="ECO:0000313" key="5">
    <source>
        <dbReference type="Proteomes" id="UP001423409"/>
    </source>
</evidence>